<evidence type="ECO:0000259" key="1">
    <source>
        <dbReference type="Pfam" id="PF18495"/>
    </source>
</evidence>
<dbReference type="RefSeq" id="WP_167034687.1">
    <property type="nucleotide sequence ID" value="NZ_BAAANA010000002.1"/>
</dbReference>
<dbReference type="InterPro" id="IPR033788">
    <property type="entry name" value="VbhA-like"/>
</dbReference>
<dbReference type="Proteomes" id="UP000543598">
    <property type="component" value="Unassembled WGS sequence"/>
</dbReference>
<gene>
    <name evidence="2" type="ORF">HLA99_04430</name>
</gene>
<evidence type="ECO:0000313" key="3">
    <source>
        <dbReference type="Proteomes" id="UP000543598"/>
    </source>
</evidence>
<proteinExistence type="predicted"/>
<sequence>MSITSITAGERAERERRVAEAIHSGEMEGLTVSAEARVDSADYVAGRIDSAELVARARARYGLD</sequence>
<accession>A0A7Y2PZA7</accession>
<protein>
    <submittedName>
        <fullName evidence="2">Antitoxin VbhA family protein</fullName>
    </submittedName>
</protein>
<dbReference type="AlphaFoldDB" id="A0A7Y2PZA7"/>
<keyword evidence="3" id="KW-1185">Reference proteome</keyword>
<reference evidence="2 3" key="1">
    <citation type="submission" date="2020-05" db="EMBL/GenBank/DDBJ databases">
        <title>MicrobeNet Type strains.</title>
        <authorList>
            <person name="Nicholson A.C."/>
        </authorList>
    </citation>
    <scope>NUCLEOTIDE SEQUENCE [LARGE SCALE GENOMIC DNA]</scope>
    <source>
        <strain evidence="2 3">JCM 14282</strain>
    </source>
</reference>
<feature type="domain" description="Antitoxin VbhA" evidence="1">
    <location>
        <begin position="14"/>
        <end position="60"/>
    </location>
</feature>
<name>A0A7Y2PZA7_9MICO</name>
<dbReference type="EMBL" id="JABEMB010000003">
    <property type="protein sequence ID" value="NNH03098.1"/>
    <property type="molecule type" value="Genomic_DNA"/>
</dbReference>
<dbReference type="InterPro" id="IPR041535">
    <property type="entry name" value="VbhA"/>
</dbReference>
<comment type="caution">
    <text evidence="2">The sequence shown here is derived from an EMBL/GenBank/DDBJ whole genome shotgun (WGS) entry which is preliminary data.</text>
</comment>
<dbReference type="InterPro" id="IPR043038">
    <property type="entry name" value="VbhA_sf"/>
</dbReference>
<dbReference type="Pfam" id="PF18495">
    <property type="entry name" value="VbhA"/>
    <property type="match status" value="1"/>
</dbReference>
<dbReference type="CDD" id="cd11586">
    <property type="entry name" value="VbhA_like"/>
    <property type="match status" value="1"/>
</dbReference>
<evidence type="ECO:0000313" key="2">
    <source>
        <dbReference type="EMBL" id="NNH03098.1"/>
    </source>
</evidence>
<dbReference type="Gene3D" id="1.10.8.1050">
    <property type="entry name" value="Antitoxin VbhA-like"/>
    <property type="match status" value="1"/>
</dbReference>
<organism evidence="2 3">
    <name type="scientific">Microbacterium ulmi</name>
    <dbReference type="NCBI Taxonomy" id="179095"/>
    <lineage>
        <taxon>Bacteria</taxon>
        <taxon>Bacillati</taxon>
        <taxon>Actinomycetota</taxon>
        <taxon>Actinomycetes</taxon>
        <taxon>Micrococcales</taxon>
        <taxon>Microbacteriaceae</taxon>
        <taxon>Microbacterium</taxon>
    </lineage>
</organism>